<dbReference type="EMBL" id="FMIK01000004">
    <property type="protein sequence ID" value="SCL82117.1"/>
    <property type="molecule type" value="Genomic_DNA"/>
</dbReference>
<dbReference type="GeneID" id="33895460"/>
<proteinExistence type="predicted"/>
<dbReference type="Proteomes" id="UP000242164">
    <property type="component" value="Unassembled WGS sequence"/>
</dbReference>
<evidence type="ECO:0000313" key="2">
    <source>
        <dbReference type="Proteomes" id="UP000242164"/>
    </source>
</evidence>
<dbReference type="InterPro" id="IPR019667">
    <property type="entry name" value="Uncharacterised_YbaK"/>
</dbReference>
<protein>
    <recommendedName>
        <fullName evidence="3">KINB signaling pathway activation protein</fullName>
    </recommendedName>
</protein>
<gene>
    <name evidence="1" type="ORF">BCB44BAC_00141</name>
</gene>
<evidence type="ECO:0008006" key="3">
    <source>
        <dbReference type="Google" id="ProtNLM"/>
    </source>
</evidence>
<evidence type="ECO:0000313" key="1">
    <source>
        <dbReference type="EMBL" id="SCL82117.1"/>
    </source>
</evidence>
<comment type="caution">
    <text evidence="1">The sequence shown here is derived from an EMBL/GenBank/DDBJ whole genome shotgun (WGS) entry which is preliminary data.</text>
</comment>
<sequence length="141" mass="17473">MNVIVGLQERQKEKQLRYERKMLRELSLKSLRSNIHDAFHRQEFHRQYEDYCIELGIESYLLGARYSKFGYYGESFFDVKDRSLEEEQQLTEMLFLFLMNMTMREEVEDKNLLYKSCEQFISAWWREGYEKGERRYRLKLY</sequence>
<name>A0AAX2CBD4_9BACI</name>
<reference evidence="1 2" key="1">
    <citation type="submission" date="2016-08" db="EMBL/GenBank/DDBJ databases">
        <authorList>
            <person name="Loux V."/>
            <person name="Rue O."/>
        </authorList>
    </citation>
    <scope>NUCLEOTIDE SEQUENCE [LARGE SCALE GENOMIC DNA]</scope>
    <source>
        <strain evidence="1 2">AFSSA_08CEB44bac</strain>
    </source>
</reference>
<organism evidence="1 2">
    <name type="scientific">Bacillus cytotoxicus</name>
    <dbReference type="NCBI Taxonomy" id="580165"/>
    <lineage>
        <taxon>Bacteria</taxon>
        <taxon>Bacillati</taxon>
        <taxon>Bacillota</taxon>
        <taxon>Bacilli</taxon>
        <taxon>Bacillales</taxon>
        <taxon>Bacillaceae</taxon>
        <taxon>Bacillus</taxon>
        <taxon>Bacillus cereus group</taxon>
    </lineage>
</organism>
<dbReference type="Pfam" id="PF10730">
    <property type="entry name" value="DUF2521"/>
    <property type="match status" value="1"/>
</dbReference>
<accession>A0AAX2CBD4</accession>
<dbReference type="AlphaFoldDB" id="A0AAX2CBD4"/>
<dbReference type="RefSeq" id="WP_011983274.1">
    <property type="nucleotide sequence ID" value="NZ_CP024096.1"/>
</dbReference>